<protein>
    <submittedName>
        <fullName evidence="1">Small, acid-soluble spore protein Tlp</fullName>
    </submittedName>
</protein>
<dbReference type="Pfam" id="PF19824">
    <property type="entry name" value="Tlp"/>
    <property type="match status" value="1"/>
</dbReference>
<dbReference type="RefSeq" id="WP_200966518.1">
    <property type="nucleotide sequence ID" value="NZ_BMAQ01000014.1"/>
</dbReference>
<evidence type="ECO:0000313" key="2">
    <source>
        <dbReference type="Proteomes" id="UP000654993"/>
    </source>
</evidence>
<accession>A0A916QCL2</accession>
<sequence>MTKPDDRSDNVEKLQEMTQNTLKRFHEAEEYLELHADEMNPEQVEQMQAKNERRLESVRGFREEIKDEVSDH</sequence>
<dbReference type="HAMAP" id="MF_01506">
    <property type="entry name" value="Tlp"/>
    <property type="match status" value="1"/>
</dbReference>
<dbReference type="EMBL" id="BMAQ01000014">
    <property type="protein sequence ID" value="GFR38275.1"/>
    <property type="molecule type" value="Genomic_DNA"/>
</dbReference>
<reference evidence="1" key="2">
    <citation type="journal article" date="2021" name="Data Brief">
        <title>Draft genome sequence data of the facultative, thermophilic, xylanolytic bacterium Paenibacillus sp. strain DA-C8.</title>
        <authorList>
            <person name="Chhe C."/>
            <person name="Uke A."/>
            <person name="Baramee S."/>
            <person name="Ungkulpasvich U."/>
            <person name="Tachaapaikoon C."/>
            <person name="Pason P."/>
            <person name="Waeonukul R."/>
            <person name="Ratanakhanokchai K."/>
            <person name="Kosugi A."/>
        </authorList>
    </citation>
    <scope>NUCLEOTIDE SEQUENCE</scope>
    <source>
        <strain evidence="1">DA-C8</strain>
    </source>
</reference>
<organism evidence="1 2">
    <name type="scientific">Insulibacter thermoxylanivorax</name>
    <dbReference type="NCBI Taxonomy" id="2749268"/>
    <lineage>
        <taxon>Bacteria</taxon>
        <taxon>Bacillati</taxon>
        <taxon>Bacillota</taxon>
        <taxon>Bacilli</taxon>
        <taxon>Bacillales</taxon>
        <taxon>Paenibacillaceae</taxon>
        <taxon>Insulibacter</taxon>
    </lineage>
</organism>
<dbReference type="AlphaFoldDB" id="A0A916QCL2"/>
<proteinExistence type="inferred from homology"/>
<keyword evidence="2" id="KW-1185">Reference proteome</keyword>
<evidence type="ECO:0000313" key="1">
    <source>
        <dbReference type="EMBL" id="GFR38275.1"/>
    </source>
</evidence>
<gene>
    <name evidence="1" type="primary">tlp</name>
    <name evidence="1" type="ORF">PRECH8_15710</name>
</gene>
<dbReference type="InterPro" id="IPR017524">
    <property type="entry name" value="SASP_thioredoxin-like"/>
</dbReference>
<comment type="caution">
    <text evidence="1">The sequence shown here is derived from an EMBL/GenBank/DDBJ whole genome shotgun (WGS) entry which is preliminary data.</text>
</comment>
<reference evidence="1" key="1">
    <citation type="submission" date="2020-08" db="EMBL/GenBank/DDBJ databases">
        <authorList>
            <person name="Uke A."/>
            <person name="Chhe C."/>
            <person name="Baramee S."/>
            <person name="Kosugi A."/>
        </authorList>
    </citation>
    <scope>NUCLEOTIDE SEQUENCE</scope>
    <source>
        <strain evidence="1">DA-C8</strain>
    </source>
</reference>
<name>A0A916QCL2_9BACL</name>
<dbReference type="NCBIfam" id="TIGR03090">
    <property type="entry name" value="SASP_tlp"/>
    <property type="match status" value="1"/>
</dbReference>
<dbReference type="Proteomes" id="UP000654993">
    <property type="component" value="Unassembled WGS sequence"/>
</dbReference>